<feature type="domain" description="HTH marR-type" evidence="1">
    <location>
        <begin position="50"/>
        <end position="148"/>
    </location>
</feature>
<evidence type="ECO:0000313" key="3">
    <source>
        <dbReference type="Proteomes" id="UP001351900"/>
    </source>
</evidence>
<evidence type="ECO:0000259" key="1">
    <source>
        <dbReference type="SMART" id="SM00347"/>
    </source>
</evidence>
<dbReference type="RefSeq" id="WP_300592916.1">
    <property type="nucleotide sequence ID" value="NZ_BAAAUO010000005.1"/>
</dbReference>
<dbReference type="SMART" id="SM00347">
    <property type="entry name" value="HTH_MARR"/>
    <property type="match status" value="1"/>
</dbReference>
<protein>
    <submittedName>
        <fullName evidence="2">MarR family winged helix-turn-helix transcriptional regulator</fullName>
    </submittedName>
</protein>
<evidence type="ECO:0000313" key="2">
    <source>
        <dbReference type="EMBL" id="MEF2254213.1"/>
    </source>
</evidence>
<dbReference type="InterPro" id="IPR036388">
    <property type="entry name" value="WH-like_DNA-bd_sf"/>
</dbReference>
<dbReference type="EMBL" id="JAZHOV010000002">
    <property type="protein sequence ID" value="MEF2254213.1"/>
    <property type="molecule type" value="Genomic_DNA"/>
</dbReference>
<dbReference type="SUPFAM" id="SSF46785">
    <property type="entry name" value="Winged helix' DNA-binding domain"/>
    <property type="match status" value="1"/>
</dbReference>
<organism evidence="2 3">
    <name type="scientific">Microbacterium schleiferi</name>
    <dbReference type="NCBI Taxonomy" id="69362"/>
    <lineage>
        <taxon>Bacteria</taxon>
        <taxon>Bacillati</taxon>
        <taxon>Actinomycetota</taxon>
        <taxon>Actinomycetes</taxon>
        <taxon>Micrococcales</taxon>
        <taxon>Microbacteriaceae</taxon>
        <taxon>Microbacterium</taxon>
    </lineage>
</organism>
<dbReference type="Pfam" id="PF12802">
    <property type="entry name" value="MarR_2"/>
    <property type="match status" value="1"/>
</dbReference>
<name>A0ABU7V4Y9_9MICO</name>
<accession>A0ABU7V4Y9</accession>
<gene>
    <name evidence="2" type="ORF">V2V91_03540</name>
</gene>
<keyword evidence="3" id="KW-1185">Reference proteome</keyword>
<comment type="caution">
    <text evidence="2">The sequence shown here is derived from an EMBL/GenBank/DDBJ whole genome shotgun (WGS) entry which is preliminary data.</text>
</comment>
<proteinExistence type="predicted"/>
<reference evidence="2 3" key="1">
    <citation type="submission" date="2024-01" db="EMBL/GenBank/DDBJ databases">
        <title>the genome sequence of strain Microbacterium schleiferi NBRC 15075.</title>
        <authorList>
            <person name="Ding Y."/>
            <person name="Zhang G."/>
        </authorList>
    </citation>
    <scope>NUCLEOTIDE SEQUENCE [LARGE SCALE GENOMIC DNA]</scope>
    <source>
        <strain evidence="2 3">NBRC 15075</strain>
    </source>
</reference>
<sequence>MTDRSAEITARAAAKGLIVDPLPATIDRDTYTPALLGLLSNLLVWGGSRVFHHLHGVGTNEWRLISALGNHPGATAAELCGILGINKSVASKSVNALLDRGMIEQLNGPRGSRFLYLTPEGAIVHDDFMPVALERQAILHESLSVDEVRQLNALLVRMLDAESSLQEYERRILSAPPPER</sequence>
<dbReference type="InterPro" id="IPR000835">
    <property type="entry name" value="HTH_MarR-typ"/>
</dbReference>
<dbReference type="Gene3D" id="1.10.10.10">
    <property type="entry name" value="Winged helix-like DNA-binding domain superfamily/Winged helix DNA-binding domain"/>
    <property type="match status" value="1"/>
</dbReference>
<dbReference type="InterPro" id="IPR036390">
    <property type="entry name" value="WH_DNA-bd_sf"/>
</dbReference>
<dbReference type="Proteomes" id="UP001351900">
    <property type="component" value="Unassembled WGS sequence"/>
</dbReference>